<proteinExistence type="predicted"/>
<organism evidence="2 3">
    <name type="scientific">Mycobacteroides salmoniphilum</name>
    <dbReference type="NCBI Taxonomy" id="404941"/>
    <lineage>
        <taxon>Bacteria</taxon>
        <taxon>Bacillati</taxon>
        <taxon>Actinomycetota</taxon>
        <taxon>Actinomycetes</taxon>
        <taxon>Mycobacteriales</taxon>
        <taxon>Mycobacteriaceae</taxon>
        <taxon>Mycobacteroides</taxon>
    </lineage>
</organism>
<protein>
    <recommendedName>
        <fullName evidence="4">ESX-1 secretion-associated protein</fullName>
    </recommendedName>
</protein>
<name>A0A4V3I1F6_9MYCO</name>
<dbReference type="AlphaFoldDB" id="A0A4V3I1F6"/>
<reference evidence="2 3" key="1">
    <citation type="journal article" date="2019" name="Sci. Rep.">
        <title>Extended insight into the Mycobacterium chelonae-abscessus complex through whole genome sequencing of Mycobacterium salmoniphilum outbreak and Mycobacterium salmoniphilum-like strains.</title>
        <authorList>
            <person name="Behra P.R.K."/>
            <person name="Das S."/>
            <person name="Pettersson B.M.F."/>
            <person name="Shirreff L."/>
            <person name="DuCote T."/>
            <person name="Jacobsson K.G."/>
            <person name="Ennis D.G."/>
            <person name="Kirsebom L.A."/>
        </authorList>
    </citation>
    <scope>NUCLEOTIDE SEQUENCE [LARGE SCALE GENOMIC DNA]</scope>
    <source>
        <strain evidence="2 3">CCUG 60884</strain>
    </source>
</reference>
<dbReference type="RefSeq" id="WP_134080913.1">
    <property type="nucleotide sequence ID" value="NZ_PECL01000002.1"/>
</dbReference>
<accession>A0A4V3I1F6</accession>
<dbReference type="GO" id="GO:0009306">
    <property type="term" value="P:protein secretion"/>
    <property type="evidence" value="ECO:0007669"/>
    <property type="project" value="InterPro"/>
</dbReference>
<evidence type="ECO:0000313" key="2">
    <source>
        <dbReference type="EMBL" id="TEA09224.1"/>
    </source>
</evidence>
<evidence type="ECO:0008006" key="4">
    <source>
        <dbReference type="Google" id="ProtNLM"/>
    </source>
</evidence>
<gene>
    <name evidence="2" type="ORF">CCUG60884_00214</name>
</gene>
<feature type="region of interest" description="Disordered" evidence="1">
    <location>
        <begin position="1"/>
        <end position="37"/>
    </location>
</feature>
<evidence type="ECO:0000256" key="1">
    <source>
        <dbReference type="SAM" id="MobiDB-lite"/>
    </source>
</evidence>
<dbReference type="Proteomes" id="UP000294604">
    <property type="component" value="Unassembled WGS sequence"/>
</dbReference>
<evidence type="ECO:0000313" key="3">
    <source>
        <dbReference type="Proteomes" id="UP000294604"/>
    </source>
</evidence>
<dbReference type="Pfam" id="PF10824">
    <property type="entry name" value="T7SS_ESX_EspC"/>
    <property type="match status" value="1"/>
</dbReference>
<sequence>MADHLGVDPSTLDATAANFDERGQGWRSVGANPPNDPDQLTEELGFVGHAVVEGVRADNARRHRDTEKFAAANSDLAENLRGAARDYRRADDEGAAGAGAVNLPD</sequence>
<dbReference type="EMBL" id="PECL01000002">
    <property type="protein sequence ID" value="TEA09224.1"/>
    <property type="molecule type" value="Genomic_DNA"/>
</dbReference>
<comment type="caution">
    <text evidence="2">The sequence shown here is derived from an EMBL/GenBank/DDBJ whole genome shotgun (WGS) entry which is preliminary data.</text>
</comment>
<dbReference type="InterPro" id="IPR022536">
    <property type="entry name" value="EspC"/>
</dbReference>